<evidence type="ECO:0000313" key="2">
    <source>
        <dbReference type="EMBL" id="CAF1917592.1"/>
    </source>
</evidence>
<reference evidence="2" key="1">
    <citation type="submission" date="2021-01" db="EMBL/GenBank/DDBJ databases">
        <authorList>
            <consortium name="Genoscope - CEA"/>
            <person name="William W."/>
        </authorList>
    </citation>
    <scope>NUCLEOTIDE SEQUENCE</scope>
</reference>
<dbReference type="Proteomes" id="UP001295469">
    <property type="component" value="Chromosome C02"/>
</dbReference>
<sequence>NKIQTSSSSPPQFVVTTTVPNLTDLVSVISIFITTKPCHHQTSSSSPPRFIVVATTALRVYVFYLFVTKFLSSTGNFSCTLCLSLSLSLS</sequence>
<organism evidence="2">
    <name type="scientific">Brassica napus</name>
    <name type="common">Rape</name>
    <dbReference type="NCBI Taxonomy" id="3708"/>
    <lineage>
        <taxon>Eukaryota</taxon>
        <taxon>Viridiplantae</taxon>
        <taxon>Streptophyta</taxon>
        <taxon>Embryophyta</taxon>
        <taxon>Tracheophyta</taxon>
        <taxon>Spermatophyta</taxon>
        <taxon>Magnoliopsida</taxon>
        <taxon>eudicotyledons</taxon>
        <taxon>Gunneridae</taxon>
        <taxon>Pentapetalae</taxon>
        <taxon>rosids</taxon>
        <taxon>malvids</taxon>
        <taxon>Brassicales</taxon>
        <taxon>Brassicaceae</taxon>
        <taxon>Brassiceae</taxon>
        <taxon>Brassica</taxon>
    </lineage>
</organism>
<dbReference type="AlphaFoldDB" id="A0A816KBU3"/>
<name>A0A816KBU3_BRANA</name>
<gene>
    <name evidence="2" type="ORF">DARMORV10_C02P41810.1</name>
</gene>
<keyword evidence="1" id="KW-0812">Transmembrane</keyword>
<feature type="non-terminal residue" evidence="2">
    <location>
        <position position="1"/>
    </location>
</feature>
<keyword evidence="1" id="KW-0472">Membrane</keyword>
<proteinExistence type="predicted"/>
<dbReference type="EMBL" id="HG994366">
    <property type="protein sequence ID" value="CAF1917592.1"/>
    <property type="molecule type" value="Genomic_DNA"/>
</dbReference>
<accession>A0A816KBU3</accession>
<protein>
    <submittedName>
        <fullName evidence="2">(rape) hypothetical protein</fullName>
    </submittedName>
</protein>
<keyword evidence="1" id="KW-1133">Transmembrane helix</keyword>
<feature type="transmembrane region" description="Helical" evidence="1">
    <location>
        <begin position="50"/>
        <end position="67"/>
    </location>
</feature>
<evidence type="ECO:0000256" key="1">
    <source>
        <dbReference type="SAM" id="Phobius"/>
    </source>
</evidence>